<dbReference type="RefSeq" id="WP_160633456.1">
    <property type="nucleotide sequence ID" value="NZ_WWNE01000007.1"/>
</dbReference>
<organism evidence="2 3">
    <name type="scientific">Acidiluteibacter ferrifornacis</name>
    <dbReference type="NCBI Taxonomy" id="2692424"/>
    <lineage>
        <taxon>Bacteria</taxon>
        <taxon>Pseudomonadati</taxon>
        <taxon>Bacteroidota</taxon>
        <taxon>Flavobacteriia</taxon>
        <taxon>Flavobacteriales</taxon>
        <taxon>Cryomorphaceae</taxon>
        <taxon>Acidiluteibacter</taxon>
    </lineage>
</organism>
<dbReference type="PANTHER" id="PTHR30283:SF4">
    <property type="entry name" value="PEROXIDE STRESS RESISTANCE PROTEIN YAAA"/>
    <property type="match status" value="1"/>
</dbReference>
<dbReference type="AlphaFoldDB" id="A0A6N9NM16"/>
<keyword evidence="3" id="KW-1185">Reference proteome</keyword>
<dbReference type="InterPro" id="IPR005583">
    <property type="entry name" value="YaaA"/>
</dbReference>
<dbReference type="GO" id="GO:0033194">
    <property type="term" value="P:response to hydroperoxide"/>
    <property type="evidence" value="ECO:0007669"/>
    <property type="project" value="TreeGrafter"/>
</dbReference>
<comment type="similarity">
    <text evidence="1">Belongs to the UPF0246 family.</text>
</comment>
<sequence length="260" mass="29975">MIHIISPAKSLDFETKSQFDILSEGIFRKESEQIMKKLRTQSKKKLKDLMGISDNLAELNYERNQIWEFPTAGNEQAKQAVLAFTGDVYLGMDANSFSKTDLEYAQEHLRILSGLYGLLRPMDLILPYRLEMGTDLKVGTKKNLYDFWGNKITKAINESLKGHQEKVLVNLASNEYFKAVKPKEVEGEIVSPEFKDEKNGKLKIISFYAKRARGMMSNYMIKNKIAQVEDLKGFDYEGYRFSQELSTPNKPVFTRAENWK</sequence>
<evidence type="ECO:0000313" key="3">
    <source>
        <dbReference type="Proteomes" id="UP000470771"/>
    </source>
</evidence>
<gene>
    <name evidence="2" type="primary">yaaA</name>
    <name evidence="2" type="ORF">GQN54_10310</name>
</gene>
<accession>A0A6N9NM16</accession>
<evidence type="ECO:0000256" key="1">
    <source>
        <dbReference type="HAMAP-Rule" id="MF_00652"/>
    </source>
</evidence>
<dbReference type="Proteomes" id="UP000470771">
    <property type="component" value="Unassembled WGS sequence"/>
</dbReference>
<dbReference type="EMBL" id="WWNE01000007">
    <property type="protein sequence ID" value="NBG66511.1"/>
    <property type="molecule type" value="Genomic_DNA"/>
</dbReference>
<reference evidence="2 3" key="1">
    <citation type="submission" date="2019-12" db="EMBL/GenBank/DDBJ databases">
        <authorList>
            <person name="Zhao J."/>
        </authorList>
    </citation>
    <scope>NUCLEOTIDE SEQUENCE [LARGE SCALE GENOMIC DNA]</scope>
    <source>
        <strain evidence="2 3">S-15</strain>
    </source>
</reference>
<name>A0A6N9NM16_9FLAO</name>
<dbReference type="HAMAP" id="MF_00652">
    <property type="entry name" value="UPF0246"/>
    <property type="match status" value="1"/>
</dbReference>
<proteinExistence type="inferred from homology"/>
<dbReference type="NCBIfam" id="NF002542">
    <property type="entry name" value="PRK02101.1-3"/>
    <property type="match status" value="1"/>
</dbReference>
<dbReference type="GO" id="GO:0005829">
    <property type="term" value="C:cytosol"/>
    <property type="evidence" value="ECO:0007669"/>
    <property type="project" value="TreeGrafter"/>
</dbReference>
<dbReference type="Pfam" id="PF03883">
    <property type="entry name" value="H2O2_YaaD"/>
    <property type="match status" value="1"/>
</dbReference>
<evidence type="ECO:0000313" key="2">
    <source>
        <dbReference type="EMBL" id="NBG66511.1"/>
    </source>
</evidence>
<dbReference type="PANTHER" id="PTHR30283">
    <property type="entry name" value="PEROXIDE STRESS RESPONSE PROTEIN YAAA"/>
    <property type="match status" value="1"/>
</dbReference>
<protein>
    <recommendedName>
        <fullName evidence="1">UPF0246 protein GQN54_10310</fullName>
    </recommendedName>
</protein>
<comment type="caution">
    <text evidence="2">The sequence shown here is derived from an EMBL/GenBank/DDBJ whole genome shotgun (WGS) entry which is preliminary data.</text>
</comment>